<evidence type="ECO:0000313" key="2">
    <source>
        <dbReference type="Proteomes" id="UP000586827"/>
    </source>
</evidence>
<sequence>MSAYQNPQGSTVIVQHEGSLLRVTICRDVDDPPVSEASWSAQLAAAARRELGCRARRVSAGGAVGAGSSGSRRERRSAVYMIDSAFTVTHRGEELTVAVAGPLTAHGARALADRLPQHYSVRRRGAGWWVTHQDVPLRELTIGAKVVLAVAPRCELAEHFGRGVAATTRVTVRGSMAPFVTTAHTCDEHTPTPADIVAHNSALGETVDSIEIAELSSGQTVASWAPVPVATGH</sequence>
<proteinExistence type="predicted"/>
<dbReference type="RefSeq" id="WP_067523173.1">
    <property type="nucleotide sequence ID" value="NZ_JABELX010000004.1"/>
</dbReference>
<keyword evidence="2" id="KW-1185">Reference proteome</keyword>
<protein>
    <submittedName>
        <fullName evidence="1">Uncharacterized protein</fullName>
    </submittedName>
</protein>
<dbReference type="EMBL" id="JABELX010000004">
    <property type="protein sequence ID" value="NNH70982.1"/>
    <property type="molecule type" value="Genomic_DNA"/>
</dbReference>
<evidence type="ECO:0000313" key="1">
    <source>
        <dbReference type="EMBL" id="NNH70982.1"/>
    </source>
</evidence>
<accession>A0A849BWP6</accession>
<dbReference type="Proteomes" id="UP000586827">
    <property type="component" value="Unassembled WGS sequence"/>
</dbReference>
<reference evidence="1 2" key="1">
    <citation type="submission" date="2020-05" db="EMBL/GenBank/DDBJ databases">
        <title>MicrobeNet Type strains.</title>
        <authorList>
            <person name="Nicholson A.C."/>
        </authorList>
    </citation>
    <scope>NUCLEOTIDE SEQUENCE [LARGE SCALE GENOMIC DNA]</scope>
    <source>
        <strain evidence="1 2">JCM 3224</strain>
    </source>
</reference>
<gene>
    <name evidence="1" type="ORF">HLB23_14105</name>
</gene>
<comment type="caution">
    <text evidence="1">The sequence shown here is derived from an EMBL/GenBank/DDBJ whole genome shotgun (WGS) entry which is preliminary data.</text>
</comment>
<name>A0A849BWP6_9NOCA</name>
<dbReference type="AlphaFoldDB" id="A0A849BWP6"/>
<organism evidence="1 2">
    <name type="scientific">Nocardia uniformis</name>
    <dbReference type="NCBI Taxonomy" id="53432"/>
    <lineage>
        <taxon>Bacteria</taxon>
        <taxon>Bacillati</taxon>
        <taxon>Actinomycetota</taxon>
        <taxon>Actinomycetes</taxon>
        <taxon>Mycobacteriales</taxon>
        <taxon>Nocardiaceae</taxon>
        <taxon>Nocardia</taxon>
    </lineage>
</organism>